<dbReference type="InterPro" id="IPR002871">
    <property type="entry name" value="NIF_FeS_clus_asmbl_NifU_N"/>
</dbReference>
<gene>
    <name evidence="2" type="ORF">VSR73_21780</name>
</gene>
<evidence type="ECO:0000259" key="1">
    <source>
        <dbReference type="Pfam" id="PF01592"/>
    </source>
</evidence>
<dbReference type="CDD" id="cd06664">
    <property type="entry name" value="IscU_like"/>
    <property type="match status" value="1"/>
</dbReference>
<dbReference type="RefSeq" id="WP_342948269.1">
    <property type="nucleotide sequence ID" value="NZ_JAYMRV010000006.1"/>
</dbReference>
<dbReference type="NCBIfam" id="TIGR01994">
    <property type="entry name" value="SUF_scaf_2"/>
    <property type="match status" value="1"/>
</dbReference>
<keyword evidence="3" id="KW-1185">Reference proteome</keyword>
<dbReference type="SUPFAM" id="SSF82649">
    <property type="entry name" value="SufE/NifU"/>
    <property type="match status" value="1"/>
</dbReference>
<protein>
    <submittedName>
        <fullName evidence="2">SUF system NifU family Fe-S cluster assembly protein</fullName>
    </submittedName>
</protein>
<dbReference type="Pfam" id="PF01592">
    <property type="entry name" value="NifU_N"/>
    <property type="match status" value="1"/>
</dbReference>
<dbReference type="PANTHER" id="PTHR10093">
    <property type="entry name" value="IRON-SULFUR CLUSTER ASSEMBLY ENZYME NIFU HOMOLOG"/>
    <property type="match status" value="1"/>
</dbReference>
<dbReference type="EMBL" id="JAYMRV010000006">
    <property type="protein sequence ID" value="MEM5423686.1"/>
    <property type="molecule type" value="Genomic_DNA"/>
</dbReference>
<comment type="caution">
    <text evidence="2">The sequence shown here is derived from an EMBL/GenBank/DDBJ whole genome shotgun (WGS) entry which is preliminary data.</text>
</comment>
<sequence>MSDLRDLYQETIFDHYRRPRNCHPVPGATHSAEGYNPLCGDRVTLYLRIEDGVVKDAGFEGAGCAIATASASLMTEALKGRTQAEVEALFERFHAMATAPSDRPASAEGLGKLAVLAGVREFPARIKCATLAWHTLHAALRDERGTVSTE</sequence>
<accession>A0ABU9RUD5</accession>
<evidence type="ECO:0000313" key="2">
    <source>
        <dbReference type="EMBL" id="MEM5423686.1"/>
    </source>
</evidence>
<organism evidence="2 3">
    <name type="scientific">Paraburkholderia ferrariae</name>
    <dbReference type="NCBI Taxonomy" id="386056"/>
    <lineage>
        <taxon>Bacteria</taxon>
        <taxon>Pseudomonadati</taxon>
        <taxon>Pseudomonadota</taxon>
        <taxon>Betaproteobacteria</taxon>
        <taxon>Burkholderiales</taxon>
        <taxon>Burkholderiaceae</taxon>
        <taxon>Paraburkholderia</taxon>
    </lineage>
</organism>
<dbReference type="Proteomes" id="UP001489897">
    <property type="component" value="Unassembled WGS sequence"/>
</dbReference>
<proteinExistence type="predicted"/>
<dbReference type="Gene3D" id="3.90.1010.10">
    <property type="match status" value="1"/>
</dbReference>
<reference evidence="2 3" key="1">
    <citation type="submission" date="2024-01" db="EMBL/GenBank/DDBJ databases">
        <title>The diversity of rhizobia nodulating Mimosa spp. in eleven states of Brazil covering several biomes is determined by host plant, location, and edaphic factors.</title>
        <authorList>
            <person name="Rouws L."/>
            <person name="Barauna A."/>
            <person name="Beukes C."/>
            <person name="De Faria S.M."/>
            <person name="Gross E."/>
            <person name="Dos Reis Junior F.B."/>
            <person name="Simon M."/>
            <person name="Maluk M."/>
            <person name="Odee D.W."/>
            <person name="Kenicer G."/>
            <person name="Young J.P.W."/>
            <person name="Reis V.M."/>
            <person name="Zilli J."/>
            <person name="James E.K."/>
        </authorList>
    </citation>
    <scope>NUCLEOTIDE SEQUENCE [LARGE SCALE GENOMIC DNA]</scope>
    <source>
        <strain evidence="2 3">JPY167</strain>
    </source>
</reference>
<name>A0ABU9RUD5_9BURK</name>
<evidence type="ECO:0000313" key="3">
    <source>
        <dbReference type="Proteomes" id="UP001489897"/>
    </source>
</evidence>
<feature type="domain" description="NIF system FeS cluster assembly NifU N-terminal" evidence="1">
    <location>
        <begin position="8"/>
        <end position="128"/>
    </location>
</feature>